<keyword evidence="1" id="KW-0808">Transferase</keyword>
<evidence type="ECO:0000313" key="2">
    <source>
        <dbReference type="Proteomes" id="UP000245370"/>
    </source>
</evidence>
<keyword evidence="2" id="KW-1185">Reference proteome</keyword>
<keyword evidence="1" id="KW-0548">Nucleotidyltransferase</keyword>
<dbReference type="RefSeq" id="WP_109360160.1">
    <property type="nucleotide sequence ID" value="NZ_QFRJ01000011.1"/>
</dbReference>
<accession>A0A2U2XAG0</accession>
<protein>
    <submittedName>
        <fullName evidence="1">Nicotinate-nucleotide adenylyltransferase</fullName>
    </submittedName>
</protein>
<reference evidence="1 2" key="2">
    <citation type="submission" date="2018-05" db="EMBL/GenBank/DDBJ databases">
        <authorList>
            <person name="Lanie J.A."/>
            <person name="Ng W.-L."/>
            <person name="Kazmierczak K.M."/>
            <person name="Andrzejewski T.M."/>
            <person name="Davidsen T.M."/>
            <person name="Wayne K.J."/>
            <person name="Tettelin H."/>
            <person name="Glass J.I."/>
            <person name="Rusch D."/>
            <person name="Podicherti R."/>
            <person name="Tsui H.-C.T."/>
            <person name="Winkler M.E."/>
        </authorList>
    </citation>
    <scope>NUCLEOTIDE SEQUENCE [LARGE SCALE GENOMIC DNA]</scope>
    <source>
        <strain evidence="1 2">C305</strain>
    </source>
</reference>
<dbReference type="OrthoDB" id="179386at2"/>
<dbReference type="Proteomes" id="UP000245370">
    <property type="component" value="Unassembled WGS sequence"/>
</dbReference>
<dbReference type="AlphaFoldDB" id="A0A2U2XAG0"/>
<dbReference type="GO" id="GO:0016779">
    <property type="term" value="F:nucleotidyltransferase activity"/>
    <property type="evidence" value="ECO:0007669"/>
    <property type="project" value="UniProtKB-KW"/>
</dbReference>
<gene>
    <name evidence="1" type="ORF">DIT68_12545</name>
</gene>
<evidence type="ECO:0000313" key="1">
    <source>
        <dbReference type="EMBL" id="PWH84753.1"/>
    </source>
</evidence>
<proteinExistence type="predicted"/>
<comment type="caution">
    <text evidence="1">The sequence shown here is derived from an EMBL/GenBank/DDBJ whole genome shotgun (WGS) entry which is preliminary data.</text>
</comment>
<reference evidence="1 2" key="1">
    <citation type="submission" date="2018-05" db="EMBL/GenBank/DDBJ databases">
        <title>Brumimicrobium oceani sp. nov., isolated from coastal sediment.</title>
        <authorList>
            <person name="Kou Y."/>
        </authorList>
    </citation>
    <scope>NUCLEOTIDE SEQUENCE [LARGE SCALE GENOMIC DNA]</scope>
    <source>
        <strain evidence="1 2">C305</strain>
    </source>
</reference>
<dbReference type="EMBL" id="QFRJ01000011">
    <property type="protein sequence ID" value="PWH84753.1"/>
    <property type="molecule type" value="Genomic_DNA"/>
</dbReference>
<name>A0A2U2XAG0_9FLAO</name>
<sequence>MEDRRRLTTEEKALKINLNSGIYGSFSEIGAGQEVAANFFRAGGSSGTIAFASSAYDMKISDSIYGKAKRYVCEERLITMLKKEYEMVTSSLDSRKEHTRFFTFCNTVESLNYHKTNQGQGWVGLRFQINPNTKPNNIILHVKMHDQTNTAQQEALGILGVNLIYAAYFHATGELDYFINSLVHHLPKDRIEIDMLHVEGPDFEHIDNRILALNLVKRGITEATMFDQTGKVLQPASKLYKKNILLMRGRFRPVTKVSIDMLNSARGKFYEEEGVEKKDVREVFELTLRDLTSGGQISDKDFVDRAELLGALGYTVMISNYLRYYEMVDYLSDITRGYKMGVILGIYNVHNIFDESYYKHLNGGILEAFGKGFGRNAKMYIYPAINYNNGELYEFKDVVVAKHLQGLLTYMKDNDKIEALTEFDFSLLNIKADDVLAKITRQEEDETWDSDVPDRVAKAIKFMRLFGYTPKVEPEELKLSKEINFKL</sequence>
<organism evidence="1 2">
    <name type="scientific">Brumimicrobium oceani</name>
    <dbReference type="NCBI Taxonomy" id="2100725"/>
    <lineage>
        <taxon>Bacteria</taxon>
        <taxon>Pseudomonadati</taxon>
        <taxon>Bacteroidota</taxon>
        <taxon>Flavobacteriia</taxon>
        <taxon>Flavobacteriales</taxon>
        <taxon>Crocinitomicaceae</taxon>
        <taxon>Brumimicrobium</taxon>
    </lineage>
</organism>